<gene>
    <name evidence="1" type="ORF">CSSPTR1EN2_LOCUS7106</name>
</gene>
<protein>
    <submittedName>
        <fullName evidence="1">Uncharacterized protein</fullName>
    </submittedName>
</protein>
<reference evidence="1" key="1">
    <citation type="submission" date="2024-02" db="EMBL/GenBank/DDBJ databases">
        <authorList>
            <consortium name="ELIXIR-Norway"/>
            <consortium name="Elixir Norway"/>
        </authorList>
    </citation>
    <scope>NUCLEOTIDE SEQUENCE</scope>
</reference>
<dbReference type="EMBL" id="OZ019906">
    <property type="protein sequence ID" value="CAK9203878.1"/>
    <property type="molecule type" value="Genomic_DNA"/>
</dbReference>
<evidence type="ECO:0000313" key="1">
    <source>
        <dbReference type="EMBL" id="CAK9203878.1"/>
    </source>
</evidence>
<accession>A0ABP0TSE5</accession>
<evidence type="ECO:0000313" key="2">
    <source>
        <dbReference type="Proteomes" id="UP001497512"/>
    </source>
</evidence>
<keyword evidence="2" id="KW-1185">Reference proteome</keyword>
<proteinExistence type="predicted"/>
<organism evidence="1 2">
    <name type="scientific">Sphagnum troendelagicum</name>
    <dbReference type="NCBI Taxonomy" id="128251"/>
    <lineage>
        <taxon>Eukaryota</taxon>
        <taxon>Viridiplantae</taxon>
        <taxon>Streptophyta</taxon>
        <taxon>Embryophyta</taxon>
        <taxon>Bryophyta</taxon>
        <taxon>Sphagnophytina</taxon>
        <taxon>Sphagnopsida</taxon>
        <taxon>Sphagnales</taxon>
        <taxon>Sphagnaceae</taxon>
        <taxon>Sphagnum</taxon>
    </lineage>
</organism>
<sequence>MRPFHYDNIESRVNGQHPTKWAEYKWLDSIVECQALFDNVPVTFRNFIKAHFSFSSLGTECQILFDIEKDIVDVIVRGMMFDLVNIVDSDADNDAKENDPTFGNDVERDAILRQRIQKAALAKKRALSLFSAWIRRRRRRRAMRVILTRSLSRS</sequence>
<dbReference type="Proteomes" id="UP001497512">
    <property type="component" value="Chromosome 14"/>
</dbReference>
<name>A0ABP0TSE5_9BRYO</name>